<dbReference type="GeneID" id="118422236"/>
<protein>
    <submittedName>
        <fullName evidence="8">Vesicular glutamate transporter 1-like</fullName>
    </submittedName>
</protein>
<evidence type="ECO:0000256" key="4">
    <source>
        <dbReference type="ARBA" id="ARBA00023136"/>
    </source>
</evidence>
<gene>
    <name evidence="8" type="primary">LOC118422236</name>
</gene>
<keyword evidence="2 5" id="KW-0812">Transmembrane</keyword>
<dbReference type="GO" id="GO:0060076">
    <property type="term" value="C:excitatory synapse"/>
    <property type="evidence" value="ECO:0000318"/>
    <property type="project" value="GO_Central"/>
</dbReference>
<evidence type="ECO:0000256" key="5">
    <source>
        <dbReference type="SAM" id="Phobius"/>
    </source>
</evidence>
<dbReference type="KEGG" id="bfo:118422236"/>
<dbReference type="GO" id="GO:0030672">
    <property type="term" value="C:synaptic vesicle membrane"/>
    <property type="evidence" value="ECO:0000318"/>
    <property type="project" value="GO_Central"/>
</dbReference>
<evidence type="ECO:0000313" key="8">
    <source>
        <dbReference type="RefSeq" id="XP_035685647.1"/>
    </source>
</evidence>
<organism evidence="7 8">
    <name type="scientific">Branchiostoma floridae</name>
    <name type="common">Florida lancelet</name>
    <name type="synonym">Amphioxus</name>
    <dbReference type="NCBI Taxonomy" id="7739"/>
    <lineage>
        <taxon>Eukaryota</taxon>
        <taxon>Metazoa</taxon>
        <taxon>Chordata</taxon>
        <taxon>Cephalochordata</taxon>
        <taxon>Leptocardii</taxon>
        <taxon>Amphioxiformes</taxon>
        <taxon>Branchiostomatidae</taxon>
        <taxon>Branchiostoma</taxon>
    </lineage>
</organism>
<dbReference type="InterPro" id="IPR036259">
    <property type="entry name" value="MFS_trans_sf"/>
</dbReference>
<reference evidence="8" key="2">
    <citation type="submission" date="2025-08" db="UniProtKB">
        <authorList>
            <consortium name="RefSeq"/>
        </authorList>
    </citation>
    <scope>IDENTIFICATION</scope>
    <source>
        <strain evidence="8">S238N-H82</strain>
        <tissue evidence="8">Testes</tissue>
    </source>
</reference>
<dbReference type="RefSeq" id="XP_035685647.1">
    <property type="nucleotide sequence ID" value="XM_035829754.1"/>
</dbReference>
<dbReference type="GO" id="GO:0005313">
    <property type="term" value="F:L-glutamate transmembrane transporter activity"/>
    <property type="evidence" value="ECO:0000318"/>
    <property type="project" value="GO_Central"/>
</dbReference>
<feature type="domain" description="Major facilitator superfamily (MFS) profile" evidence="6">
    <location>
        <begin position="18"/>
        <end position="225"/>
    </location>
</feature>
<feature type="transmembrane region" description="Helical" evidence="5">
    <location>
        <begin position="156"/>
        <end position="178"/>
    </location>
</feature>
<accession>A0A9J7LN44</accession>
<keyword evidence="7" id="KW-1185">Reference proteome</keyword>
<feature type="transmembrane region" description="Helical" evidence="5">
    <location>
        <begin position="67"/>
        <end position="90"/>
    </location>
</feature>
<reference evidence="7" key="1">
    <citation type="journal article" date="2020" name="Nat. Ecol. Evol.">
        <title>Deeply conserved synteny resolves early events in vertebrate evolution.</title>
        <authorList>
            <person name="Simakov O."/>
            <person name="Marletaz F."/>
            <person name="Yue J.X."/>
            <person name="O'Connell B."/>
            <person name="Jenkins J."/>
            <person name="Brandt A."/>
            <person name="Calef R."/>
            <person name="Tung C.H."/>
            <person name="Huang T.K."/>
            <person name="Schmutz J."/>
            <person name="Satoh N."/>
            <person name="Yu J.K."/>
            <person name="Putnam N.H."/>
            <person name="Green R.E."/>
            <person name="Rokhsar D.S."/>
        </authorList>
    </citation>
    <scope>NUCLEOTIDE SEQUENCE [LARGE SCALE GENOMIC DNA]</scope>
    <source>
        <strain evidence="7">S238N-H82</strain>
    </source>
</reference>
<dbReference type="Proteomes" id="UP000001554">
    <property type="component" value="Chromosome 9"/>
</dbReference>
<evidence type="ECO:0000256" key="3">
    <source>
        <dbReference type="ARBA" id="ARBA00022989"/>
    </source>
</evidence>
<proteinExistence type="predicted"/>
<dbReference type="OrthoDB" id="10108974at2759"/>
<evidence type="ECO:0000259" key="6">
    <source>
        <dbReference type="PROSITE" id="PS50850"/>
    </source>
</evidence>
<dbReference type="Pfam" id="PF07690">
    <property type="entry name" value="MFS_1"/>
    <property type="match status" value="1"/>
</dbReference>
<evidence type="ECO:0000256" key="2">
    <source>
        <dbReference type="ARBA" id="ARBA00022692"/>
    </source>
</evidence>
<keyword evidence="4 5" id="KW-0472">Membrane</keyword>
<dbReference type="PANTHER" id="PTHR11662">
    <property type="entry name" value="SOLUTE CARRIER FAMILY 17"/>
    <property type="match status" value="1"/>
</dbReference>
<dbReference type="OMA" id="KCATHLM"/>
<dbReference type="GO" id="GO:0035249">
    <property type="term" value="P:synaptic transmission, glutamatergic"/>
    <property type="evidence" value="ECO:0000318"/>
    <property type="project" value="GO_Central"/>
</dbReference>
<keyword evidence="3 5" id="KW-1133">Transmembrane helix</keyword>
<dbReference type="AlphaFoldDB" id="A0A9J7LN44"/>
<dbReference type="InterPro" id="IPR011701">
    <property type="entry name" value="MFS"/>
</dbReference>
<name>A0A9J7LN44_BRAFL</name>
<dbReference type="Gene3D" id="1.20.1250.20">
    <property type="entry name" value="MFS general substrate transporter like domains"/>
    <property type="match status" value="1"/>
</dbReference>
<comment type="subcellular location">
    <subcellularLocation>
        <location evidence="1">Membrane</location>
        <topology evidence="1">Multi-pass membrane protein</topology>
    </subcellularLocation>
</comment>
<sequence>MADSDISPEAITASKKVLCALLFTGILLQYAGRTSVSVVLLQLQDSAGNNTNTNVSKPKAEYSQFEVGVILSSVYAGLLTSSFTGGFLAYRYSAMRVLLMSVGISSVVHCVAPVAFQRFETAVTQRVLAGLAEGLSEPAVYGVLGEYMLPRQSARVAPYVFAGIYLGQFVGLISTGFITQRLSWQVTFYVFARLYCKPQLARQLTSSSLRGFRPLYQDPLRLAGR</sequence>
<dbReference type="InterPro" id="IPR020846">
    <property type="entry name" value="MFS_dom"/>
</dbReference>
<dbReference type="PROSITE" id="PS50850">
    <property type="entry name" value="MFS"/>
    <property type="match status" value="1"/>
</dbReference>
<dbReference type="SUPFAM" id="SSF103473">
    <property type="entry name" value="MFS general substrate transporter"/>
    <property type="match status" value="1"/>
</dbReference>
<dbReference type="PANTHER" id="PTHR11662:SF456">
    <property type="entry name" value="VESICULAR GLUTAMATE TRANSPORTER, ISOFORM A"/>
    <property type="match status" value="1"/>
</dbReference>
<feature type="transmembrane region" description="Helical" evidence="5">
    <location>
        <begin position="97"/>
        <end position="116"/>
    </location>
</feature>
<evidence type="ECO:0000313" key="7">
    <source>
        <dbReference type="Proteomes" id="UP000001554"/>
    </source>
</evidence>
<dbReference type="GO" id="GO:0050803">
    <property type="term" value="P:regulation of synapse structure or activity"/>
    <property type="evidence" value="ECO:0000318"/>
    <property type="project" value="GO_Central"/>
</dbReference>
<evidence type="ECO:0000256" key="1">
    <source>
        <dbReference type="ARBA" id="ARBA00004141"/>
    </source>
</evidence>
<dbReference type="GO" id="GO:0005326">
    <property type="term" value="F:neurotransmitter transmembrane transporter activity"/>
    <property type="evidence" value="ECO:0000318"/>
    <property type="project" value="GO_Central"/>
</dbReference>
<dbReference type="InterPro" id="IPR050382">
    <property type="entry name" value="MFS_Na/Anion_cotransporter"/>
</dbReference>
<dbReference type="GO" id="GO:0098700">
    <property type="term" value="P:neurotransmitter loading into synaptic vesicle"/>
    <property type="evidence" value="ECO:0000318"/>
    <property type="project" value="GO_Central"/>
</dbReference>